<evidence type="ECO:0000256" key="1">
    <source>
        <dbReference type="SAM" id="MobiDB-lite"/>
    </source>
</evidence>
<reference evidence="2" key="1">
    <citation type="submission" date="2018-06" db="EMBL/GenBank/DDBJ databases">
        <authorList>
            <consortium name="Pathogen Informatics"/>
            <person name="Doyle S."/>
        </authorList>
    </citation>
    <scope>NUCLEOTIDE SEQUENCE [LARGE SCALE GENOMIC DNA]</scope>
    <source>
        <strain evidence="2">NCTC11421</strain>
    </source>
</reference>
<dbReference type="AlphaFoldDB" id="A0A378W0A0"/>
<feature type="region of interest" description="Disordered" evidence="1">
    <location>
        <begin position="87"/>
        <end position="108"/>
    </location>
</feature>
<organism evidence="2">
    <name type="scientific">Neisseria gonorrhoeae</name>
    <dbReference type="NCBI Taxonomy" id="485"/>
    <lineage>
        <taxon>Bacteria</taxon>
        <taxon>Pseudomonadati</taxon>
        <taxon>Pseudomonadota</taxon>
        <taxon>Betaproteobacteria</taxon>
        <taxon>Neisseriales</taxon>
        <taxon>Neisseriaceae</taxon>
        <taxon>Neisseria</taxon>
    </lineage>
</organism>
<proteinExistence type="predicted"/>
<protein>
    <submittedName>
        <fullName evidence="2">PhoH-related protein</fullName>
    </submittedName>
</protein>
<name>A0A378W0A0_NEIGO</name>
<dbReference type="EMBL" id="UGRI01000001">
    <property type="protein sequence ID" value="SUA24216.1"/>
    <property type="molecule type" value="Genomic_DNA"/>
</dbReference>
<gene>
    <name evidence="2" type="primary">ybeZ_1</name>
    <name evidence="2" type="ORF">NCTC11421_02212</name>
</gene>
<accession>A0A378W0A0</accession>
<sequence>MTHTVHLHLEETDNPTLQRLCGSFDSNLDSLAKALDIHISRRFEHFTFNGAFAHAGKRALLKLLETAQTRDLNDSIIRLAAVETQTEDAGHQEKITNTPIISEPSAAA</sequence>
<evidence type="ECO:0000313" key="2">
    <source>
        <dbReference type="EMBL" id="SUA24216.1"/>
    </source>
</evidence>